<proteinExistence type="predicted"/>
<name>A0A0C3CQQ3_OIDMZ</name>
<sequence>MHMPHDGRERRGEAGLAPTNLRPFPSSSSLLQLTAQIRQIIITARLSSRSRAPDPVASLPGLSPPRNNPLARLSTNAASLERAVPVTHIDVYGKGAQGCGHQQSQPPREPQNPQERTVIYHRGVQLLGPARRPDLPVPHPPPHELCALPSTRHREPCQRLLWVPVE</sequence>
<evidence type="ECO:0000313" key="2">
    <source>
        <dbReference type="EMBL" id="KIN01364.1"/>
    </source>
</evidence>
<dbReference type="EMBL" id="KN832876">
    <property type="protein sequence ID" value="KIN01364.1"/>
    <property type="molecule type" value="Genomic_DNA"/>
</dbReference>
<gene>
    <name evidence="2" type="ORF">OIDMADRAFT_29037</name>
</gene>
<dbReference type="HOGENOM" id="CLU_1603246_0_0_1"/>
<protein>
    <submittedName>
        <fullName evidence="2">Uncharacterized protein</fullName>
    </submittedName>
</protein>
<feature type="region of interest" description="Disordered" evidence="1">
    <location>
        <begin position="93"/>
        <end position="113"/>
    </location>
</feature>
<feature type="region of interest" description="Disordered" evidence="1">
    <location>
        <begin position="48"/>
        <end position="71"/>
    </location>
</feature>
<dbReference type="Proteomes" id="UP000054321">
    <property type="component" value="Unassembled WGS sequence"/>
</dbReference>
<reference evidence="3" key="2">
    <citation type="submission" date="2015-01" db="EMBL/GenBank/DDBJ databases">
        <title>Evolutionary Origins and Diversification of the Mycorrhizal Mutualists.</title>
        <authorList>
            <consortium name="DOE Joint Genome Institute"/>
            <consortium name="Mycorrhizal Genomics Consortium"/>
            <person name="Kohler A."/>
            <person name="Kuo A."/>
            <person name="Nagy L.G."/>
            <person name="Floudas D."/>
            <person name="Copeland A."/>
            <person name="Barry K.W."/>
            <person name="Cichocki N."/>
            <person name="Veneault-Fourrey C."/>
            <person name="LaButti K."/>
            <person name="Lindquist E.A."/>
            <person name="Lipzen A."/>
            <person name="Lundell T."/>
            <person name="Morin E."/>
            <person name="Murat C."/>
            <person name="Riley R."/>
            <person name="Ohm R."/>
            <person name="Sun H."/>
            <person name="Tunlid A."/>
            <person name="Henrissat B."/>
            <person name="Grigoriev I.V."/>
            <person name="Hibbett D.S."/>
            <person name="Martin F."/>
        </authorList>
    </citation>
    <scope>NUCLEOTIDE SEQUENCE [LARGE SCALE GENOMIC DNA]</scope>
    <source>
        <strain evidence="3">Zn</strain>
    </source>
</reference>
<feature type="region of interest" description="Disordered" evidence="1">
    <location>
        <begin position="1"/>
        <end position="26"/>
    </location>
</feature>
<evidence type="ECO:0000313" key="3">
    <source>
        <dbReference type="Proteomes" id="UP000054321"/>
    </source>
</evidence>
<dbReference type="InParanoid" id="A0A0C3CQQ3"/>
<reference evidence="2 3" key="1">
    <citation type="submission" date="2014-04" db="EMBL/GenBank/DDBJ databases">
        <authorList>
            <consortium name="DOE Joint Genome Institute"/>
            <person name="Kuo A."/>
            <person name="Martino E."/>
            <person name="Perotto S."/>
            <person name="Kohler A."/>
            <person name="Nagy L.G."/>
            <person name="Floudas D."/>
            <person name="Copeland A."/>
            <person name="Barry K.W."/>
            <person name="Cichocki N."/>
            <person name="Veneault-Fourrey C."/>
            <person name="LaButti K."/>
            <person name="Lindquist E.A."/>
            <person name="Lipzen A."/>
            <person name="Lundell T."/>
            <person name="Morin E."/>
            <person name="Murat C."/>
            <person name="Sun H."/>
            <person name="Tunlid A."/>
            <person name="Henrissat B."/>
            <person name="Grigoriev I.V."/>
            <person name="Hibbett D.S."/>
            <person name="Martin F."/>
            <person name="Nordberg H.P."/>
            <person name="Cantor M.N."/>
            <person name="Hua S.X."/>
        </authorList>
    </citation>
    <scope>NUCLEOTIDE SEQUENCE [LARGE SCALE GENOMIC DNA]</scope>
    <source>
        <strain evidence="2 3">Zn</strain>
    </source>
</reference>
<keyword evidence="3" id="KW-1185">Reference proteome</keyword>
<evidence type="ECO:0000256" key="1">
    <source>
        <dbReference type="SAM" id="MobiDB-lite"/>
    </source>
</evidence>
<organism evidence="2 3">
    <name type="scientific">Oidiodendron maius (strain Zn)</name>
    <dbReference type="NCBI Taxonomy" id="913774"/>
    <lineage>
        <taxon>Eukaryota</taxon>
        <taxon>Fungi</taxon>
        <taxon>Dikarya</taxon>
        <taxon>Ascomycota</taxon>
        <taxon>Pezizomycotina</taxon>
        <taxon>Leotiomycetes</taxon>
        <taxon>Leotiomycetes incertae sedis</taxon>
        <taxon>Myxotrichaceae</taxon>
        <taxon>Oidiodendron</taxon>
    </lineage>
</organism>
<dbReference type="AlphaFoldDB" id="A0A0C3CQQ3"/>
<accession>A0A0C3CQQ3</accession>
<feature type="compositionally biased region" description="Low complexity" evidence="1">
    <location>
        <begin position="102"/>
        <end position="113"/>
    </location>
</feature>
<feature type="compositionally biased region" description="Basic and acidic residues" evidence="1">
    <location>
        <begin position="1"/>
        <end position="13"/>
    </location>
</feature>